<gene>
    <name evidence="1" type="ORF">LCGC14_1715890</name>
</gene>
<sequence>MASVGAGVVGTGVLRITLGSDDPAVAALELIDDAIFVDDTATHATGTTKLMGVGAVAVPTDTSITANDIGMLAMSTDRRLHTDAQIVGQDADITIADGGNTITVDGTVTANLSATDNAVLDTIDAVLDLINAKLVTGTVIGDVNLGATDNAVLDSIVTNQSARSTGGCKMFTSVDLDQTEEDVTTGATTIYGIYAWNLTAAPLWLQLFNTNTVTVGTTAPTNNFMIPANADSDGSGVVIPIPDKGLAYSTALTVAITTASGTTNGAPGVGDAGIVVLFQD</sequence>
<organism evidence="1">
    <name type="scientific">marine sediment metagenome</name>
    <dbReference type="NCBI Taxonomy" id="412755"/>
    <lineage>
        <taxon>unclassified sequences</taxon>
        <taxon>metagenomes</taxon>
        <taxon>ecological metagenomes</taxon>
    </lineage>
</organism>
<evidence type="ECO:0000313" key="1">
    <source>
        <dbReference type="EMBL" id="KKM13476.1"/>
    </source>
</evidence>
<name>A0A0F9HDK9_9ZZZZ</name>
<dbReference type="AlphaFoldDB" id="A0A0F9HDK9"/>
<comment type="caution">
    <text evidence="1">The sequence shown here is derived from an EMBL/GenBank/DDBJ whole genome shotgun (WGS) entry which is preliminary data.</text>
</comment>
<protein>
    <submittedName>
        <fullName evidence="1">Uncharacterized protein</fullName>
    </submittedName>
</protein>
<proteinExistence type="predicted"/>
<reference evidence="1" key="1">
    <citation type="journal article" date="2015" name="Nature">
        <title>Complex archaea that bridge the gap between prokaryotes and eukaryotes.</title>
        <authorList>
            <person name="Spang A."/>
            <person name="Saw J.H."/>
            <person name="Jorgensen S.L."/>
            <person name="Zaremba-Niedzwiedzka K."/>
            <person name="Martijn J."/>
            <person name="Lind A.E."/>
            <person name="van Eijk R."/>
            <person name="Schleper C."/>
            <person name="Guy L."/>
            <person name="Ettema T.J."/>
        </authorList>
    </citation>
    <scope>NUCLEOTIDE SEQUENCE</scope>
</reference>
<accession>A0A0F9HDK9</accession>
<dbReference type="EMBL" id="LAZR01015373">
    <property type="protein sequence ID" value="KKM13476.1"/>
    <property type="molecule type" value="Genomic_DNA"/>
</dbReference>